<name>A0A8I7BK06_HORVV</name>
<dbReference type="PANTHER" id="PTHR24006:SF677">
    <property type="entry name" value="UBIQUITIN CARBOXYL-TERMINAL HYDROLASE 19"/>
    <property type="match status" value="1"/>
</dbReference>
<reference evidence="9" key="3">
    <citation type="submission" date="2022-01" db="UniProtKB">
        <authorList>
            <consortium name="EnsemblPlants"/>
        </authorList>
    </citation>
    <scope>IDENTIFICATION</scope>
    <source>
        <strain evidence="9">subsp. vulgare</strain>
    </source>
</reference>
<dbReference type="GO" id="GO:0004843">
    <property type="term" value="F:cysteine-type deubiquitinase activity"/>
    <property type="evidence" value="ECO:0000318"/>
    <property type="project" value="GO_Central"/>
</dbReference>
<evidence type="ECO:0000256" key="2">
    <source>
        <dbReference type="ARBA" id="ARBA00022723"/>
    </source>
</evidence>
<dbReference type="GO" id="GO:0005634">
    <property type="term" value="C:nucleus"/>
    <property type="evidence" value="ECO:0000318"/>
    <property type="project" value="GO_Central"/>
</dbReference>
<reference evidence="10" key="1">
    <citation type="journal article" date="2012" name="Nature">
        <title>A physical, genetic and functional sequence assembly of the barley genome.</title>
        <authorList>
            <consortium name="The International Barley Genome Sequencing Consortium"/>
            <person name="Mayer K.F."/>
            <person name="Waugh R."/>
            <person name="Brown J.W."/>
            <person name="Schulman A."/>
            <person name="Langridge P."/>
            <person name="Platzer M."/>
            <person name="Fincher G.B."/>
            <person name="Muehlbauer G.J."/>
            <person name="Sato K."/>
            <person name="Close T.J."/>
            <person name="Wise R.P."/>
            <person name="Stein N."/>
        </authorList>
    </citation>
    <scope>NUCLEOTIDE SEQUENCE [LARGE SCALE GENOMIC DNA]</scope>
    <source>
        <strain evidence="10">cv. Morex</strain>
    </source>
</reference>
<dbReference type="SUPFAM" id="SSF54001">
    <property type="entry name" value="Cysteine proteinases"/>
    <property type="match status" value="1"/>
</dbReference>
<feature type="region of interest" description="Disordered" evidence="6">
    <location>
        <begin position="65"/>
        <end position="93"/>
    </location>
</feature>
<dbReference type="PANTHER" id="PTHR24006">
    <property type="entry name" value="UBIQUITIN CARBOXYL-TERMINAL HYDROLASE"/>
    <property type="match status" value="1"/>
</dbReference>
<dbReference type="InterPro" id="IPR050164">
    <property type="entry name" value="Peptidase_C19"/>
</dbReference>
<evidence type="ECO:0000313" key="9">
    <source>
        <dbReference type="EnsemblPlants" id="HORVU.MOREX.r3.7HG0740830.1"/>
    </source>
</evidence>
<dbReference type="PROSITE" id="PS50865">
    <property type="entry name" value="ZF_MYND_2"/>
    <property type="match status" value="1"/>
</dbReference>
<keyword evidence="10" id="KW-1185">Reference proteome</keyword>
<dbReference type="OrthoDB" id="420187at2759"/>
<evidence type="ECO:0000256" key="5">
    <source>
        <dbReference type="PROSITE-ProRule" id="PRU00134"/>
    </source>
</evidence>
<evidence type="ECO:0000259" key="8">
    <source>
        <dbReference type="PROSITE" id="PS50865"/>
    </source>
</evidence>
<evidence type="ECO:0000256" key="1">
    <source>
        <dbReference type="ARBA" id="ARBA00009085"/>
    </source>
</evidence>
<feature type="compositionally biased region" description="Low complexity" evidence="6">
    <location>
        <begin position="817"/>
        <end position="827"/>
    </location>
</feature>
<dbReference type="InterPro" id="IPR018200">
    <property type="entry name" value="USP_CS"/>
</dbReference>
<feature type="region of interest" description="Disordered" evidence="6">
    <location>
        <begin position="807"/>
        <end position="938"/>
    </location>
</feature>
<dbReference type="InterPro" id="IPR028889">
    <property type="entry name" value="USP"/>
</dbReference>
<dbReference type="Gramene" id="HORVU.MOREX.r2.7HG0614490.1">
    <property type="protein sequence ID" value="HORVU.MOREX.r2.7HG0614490.1"/>
    <property type="gene ID" value="HORVU.MOREX.r2.7HG0614490"/>
</dbReference>
<dbReference type="Pfam" id="PF00443">
    <property type="entry name" value="UCH"/>
    <property type="match status" value="1"/>
</dbReference>
<keyword evidence="4" id="KW-0862">Zinc</keyword>
<feature type="compositionally biased region" description="Basic and acidic residues" evidence="6">
    <location>
        <begin position="1087"/>
        <end position="1096"/>
    </location>
</feature>
<feature type="domain" description="USP" evidence="7">
    <location>
        <begin position="204"/>
        <end position="511"/>
    </location>
</feature>
<evidence type="ECO:0008006" key="11">
    <source>
        <dbReference type="Google" id="ProtNLM"/>
    </source>
</evidence>
<dbReference type="Gene3D" id="3.90.70.10">
    <property type="entry name" value="Cysteine proteinases"/>
    <property type="match status" value="1"/>
</dbReference>
<dbReference type="InterPro" id="IPR001394">
    <property type="entry name" value="Peptidase_C19_UCH"/>
</dbReference>
<feature type="region of interest" description="Disordered" evidence="6">
    <location>
        <begin position="1070"/>
        <end position="1096"/>
    </location>
</feature>
<dbReference type="EnsemblPlants" id="HORVU.MOREX.r3.7HG0740830.1">
    <property type="protein sequence ID" value="HORVU.MOREX.r3.7HG0740830.1"/>
    <property type="gene ID" value="HORVU.MOREX.r3.7HG0740830"/>
</dbReference>
<dbReference type="InterPro" id="IPR002893">
    <property type="entry name" value="Znf_MYND"/>
</dbReference>
<dbReference type="PROSITE" id="PS01360">
    <property type="entry name" value="ZF_MYND_1"/>
    <property type="match status" value="1"/>
</dbReference>
<protein>
    <recommendedName>
        <fullName evidence="11">Ubiquitinyl hydrolase 1</fullName>
    </recommendedName>
</protein>
<dbReference type="RefSeq" id="XP_044956132.1">
    <property type="nucleotide sequence ID" value="XM_045100197.1"/>
</dbReference>
<keyword evidence="3 5" id="KW-0863">Zinc-finger</keyword>
<dbReference type="Gene3D" id="6.10.140.2220">
    <property type="match status" value="1"/>
</dbReference>
<dbReference type="PROSITE" id="PS50235">
    <property type="entry name" value="USP_3"/>
    <property type="match status" value="1"/>
</dbReference>
<feature type="compositionally biased region" description="Low complexity" evidence="6">
    <location>
        <begin position="866"/>
        <end position="893"/>
    </location>
</feature>
<feature type="domain" description="MYND-type" evidence="8">
    <location>
        <begin position="100"/>
        <end position="137"/>
    </location>
</feature>
<dbReference type="GO" id="GO:0031647">
    <property type="term" value="P:regulation of protein stability"/>
    <property type="evidence" value="ECO:0000318"/>
    <property type="project" value="GO_Central"/>
</dbReference>
<dbReference type="Gramene" id="HORVU.MOREX.r3.7HG0740830.1">
    <property type="protein sequence ID" value="HORVU.MOREX.r3.7HG0740830.1"/>
    <property type="gene ID" value="HORVU.MOREX.r3.7HG0740830"/>
</dbReference>
<comment type="similarity">
    <text evidence="1">Belongs to the peptidase C19 family.</text>
</comment>
<reference evidence="9" key="2">
    <citation type="submission" date="2020-10" db="EMBL/GenBank/DDBJ databases">
        <authorList>
            <person name="Scholz U."/>
            <person name="Mascher M."/>
            <person name="Fiebig A."/>
        </authorList>
    </citation>
    <scope>NUCLEOTIDE SEQUENCE [LARGE SCALE GENOMIC DNA]</scope>
    <source>
        <strain evidence="9">cv. Morex</strain>
    </source>
</reference>
<feature type="compositionally biased region" description="Polar residues" evidence="6">
    <location>
        <begin position="828"/>
        <end position="837"/>
    </location>
</feature>
<gene>
    <name evidence="9" type="primary">LOC123407131</name>
</gene>
<dbReference type="SUPFAM" id="SSF144232">
    <property type="entry name" value="HIT/MYND zinc finger-like"/>
    <property type="match status" value="1"/>
</dbReference>
<dbReference type="Pfam" id="PF01753">
    <property type="entry name" value="zf-MYND"/>
    <property type="match status" value="1"/>
</dbReference>
<dbReference type="PROSITE" id="PS00972">
    <property type="entry name" value="USP_1"/>
    <property type="match status" value="1"/>
</dbReference>
<dbReference type="AlphaFoldDB" id="A0A8I7BK06"/>
<evidence type="ECO:0000256" key="4">
    <source>
        <dbReference type="ARBA" id="ARBA00022833"/>
    </source>
</evidence>
<accession>A0A8I7BK06</accession>
<feature type="region of interest" description="Disordered" evidence="6">
    <location>
        <begin position="717"/>
        <end position="779"/>
    </location>
</feature>
<organism evidence="9 10">
    <name type="scientific">Hordeum vulgare subsp. vulgare</name>
    <name type="common">Domesticated barley</name>
    <dbReference type="NCBI Taxonomy" id="112509"/>
    <lineage>
        <taxon>Eukaryota</taxon>
        <taxon>Viridiplantae</taxon>
        <taxon>Streptophyta</taxon>
        <taxon>Embryophyta</taxon>
        <taxon>Tracheophyta</taxon>
        <taxon>Spermatophyta</taxon>
        <taxon>Magnoliopsida</taxon>
        <taxon>Liliopsida</taxon>
        <taxon>Poales</taxon>
        <taxon>Poaceae</taxon>
        <taxon>BOP clade</taxon>
        <taxon>Pooideae</taxon>
        <taxon>Triticodae</taxon>
        <taxon>Triticeae</taxon>
        <taxon>Hordeinae</taxon>
        <taxon>Hordeum</taxon>
    </lineage>
</organism>
<proteinExistence type="inferred from homology"/>
<dbReference type="InterPro" id="IPR038765">
    <property type="entry name" value="Papain-like_cys_pep_sf"/>
</dbReference>
<evidence type="ECO:0000259" key="7">
    <source>
        <dbReference type="PROSITE" id="PS50235"/>
    </source>
</evidence>
<dbReference type="Proteomes" id="UP000011116">
    <property type="component" value="Chromosome 7H"/>
</dbReference>
<feature type="compositionally biased region" description="Basic and acidic residues" evidence="6">
    <location>
        <begin position="851"/>
        <end position="861"/>
    </location>
</feature>
<sequence>MPGGGLGLGLGLGLDLDFPAVIQAALVGFVLLAAAAAAVRRAASRYFVVDAAGFAAAYEDHHHHHPADYAMPPQGDQQPPPSSPRPEGQLQAAPPELGPCAQCGAAGTKKCSGCKRMRYCSGECQSKHWQSDHKFKCKQMKLLDSVDKLPCGVEANSKKSSVYGRISLVPGHRKLNKVIYPYDDFLKLYNWKYNDWKYGEFLPCGLVNCGNSCFANVVLQCLSYTRPLVAYLLEKDHTRQCTIRHEDWCFLCELQSHIQKAIDSVHAFAPMNILSRLRNIGGNLGFGRQEDAHEFMRFAIDKMQSACLDEYGGEKVVDHSTQETTVIQHIFGGRLQSQVQCTACGMVSNRYENMMDLTVEIHGDAESLEKCLDQFTAVEWLDGDNKYKCDGCNDYVKARKHLTVHQAPNILTITLKRFQSGRFGKLNKKVTFPTTLDLTPYMSTTDGTDQYDLYAVVVHLDMLNASFFGHYICYIKHHRGCWLKIDDCKVMAVDEEEVHAQGAYMLLYSRRTPRPVPLLAVKEPIKHEKQCKVPPLNGQNHLIPEDVPLKCESFSKPSEDLREGSESSNDSVHRMDTVEQVSDLDLHMNIERDKLITNGNMHQPISSALHVLEEDTRDPGSLLEGNNTMRADQYGNSACESSLVNSSEEECKEPAPGIDSVDYMDIDMEAGTEVERRNVQQQPVLSDSVGVIGNKSSVPTFENCMSGKPKPLFSLGFLDKPSRKKSDSSEECQNGGSMAVSSQKINGHRNEHLSRPEQGLIANSHGGRPSSANGSVHCNGGMFVTPSNGVLVNGDTQSGNYSLDAAKRDVPSVQGFSPRPYRSPSSSNLNQNNTSKGDMSFFPRGFLARPRSGEKAVKGDDGLPFSNGNGKPSSSSVNGNSISNTNSSPRSSPGGMGMSPGFLAKRSRESAAASFVGDPQTSNTSKEQEHVGAAAPLPYKIQERRSSYCTTNGIVAQQEAASNVSGHSDENGHAFVGTKNGIHGEENGSNGTLDMHGSSCQMDDDTVIGRHVENGHGVLDIKDVIFREQNGSNGTLGTHSSSCQMDGMAVTLVSENGMGSEDADHVVKSPAAPAHDGLRRRLTTSKYFDESSMEEH</sequence>
<evidence type="ECO:0000313" key="10">
    <source>
        <dbReference type="Proteomes" id="UP000011116"/>
    </source>
</evidence>
<evidence type="ECO:0000256" key="3">
    <source>
        <dbReference type="ARBA" id="ARBA00022771"/>
    </source>
</evidence>
<dbReference type="GO" id="GO:0005829">
    <property type="term" value="C:cytosol"/>
    <property type="evidence" value="ECO:0000318"/>
    <property type="project" value="GO_Central"/>
</dbReference>
<dbReference type="GO" id="GO:0008270">
    <property type="term" value="F:zinc ion binding"/>
    <property type="evidence" value="ECO:0007669"/>
    <property type="project" value="UniProtKB-KW"/>
</dbReference>
<dbReference type="CDD" id="cd02661">
    <property type="entry name" value="Peptidase_C19E"/>
    <property type="match status" value="1"/>
</dbReference>
<feature type="compositionally biased region" description="Polar residues" evidence="6">
    <location>
        <begin position="731"/>
        <end position="745"/>
    </location>
</feature>
<dbReference type="GeneID" id="123407131"/>
<evidence type="ECO:0000256" key="6">
    <source>
        <dbReference type="SAM" id="MobiDB-lite"/>
    </source>
</evidence>
<keyword evidence="2" id="KW-0479">Metal-binding</keyword>
<dbReference type="FunFam" id="3.90.70.10:FF:000026">
    <property type="entry name" value="Ubiquitin carboxyl-terminal hydrolase 15"/>
    <property type="match status" value="1"/>
</dbReference>
<dbReference type="KEGG" id="hvg:123407131"/>
<dbReference type="SMR" id="A0A8I7BK06"/>
<dbReference type="GO" id="GO:0016579">
    <property type="term" value="P:protein deubiquitination"/>
    <property type="evidence" value="ECO:0007669"/>
    <property type="project" value="InterPro"/>
</dbReference>